<dbReference type="SMART" id="SM00382">
    <property type="entry name" value="AAA"/>
    <property type="match status" value="1"/>
</dbReference>
<evidence type="ECO:0000259" key="1">
    <source>
        <dbReference type="SMART" id="SM00382"/>
    </source>
</evidence>
<comment type="caution">
    <text evidence="2">The sequence shown here is derived from an EMBL/GenBank/DDBJ whole genome shotgun (WGS) entry which is preliminary data.</text>
</comment>
<name>A0ABT9PUC9_9HYPH</name>
<dbReference type="InterPro" id="IPR051396">
    <property type="entry name" value="Bact_Antivir_Def_Nuclease"/>
</dbReference>
<gene>
    <name evidence="2" type="ORF">J2T09_002836</name>
</gene>
<dbReference type="InterPro" id="IPR003593">
    <property type="entry name" value="AAA+_ATPase"/>
</dbReference>
<reference evidence="2 3" key="1">
    <citation type="submission" date="2023-07" db="EMBL/GenBank/DDBJ databases">
        <title>Sorghum-associated microbial communities from plants grown in Nebraska, USA.</title>
        <authorList>
            <person name="Schachtman D."/>
        </authorList>
    </citation>
    <scope>NUCLEOTIDE SEQUENCE [LARGE SCALE GENOMIC DNA]</scope>
    <source>
        <strain evidence="2 3">DS1307</strain>
    </source>
</reference>
<dbReference type="Pfam" id="PF13175">
    <property type="entry name" value="AAA_15"/>
    <property type="match status" value="2"/>
</dbReference>
<keyword evidence="3" id="KW-1185">Reference proteome</keyword>
<dbReference type="InterPro" id="IPR027417">
    <property type="entry name" value="P-loop_NTPase"/>
</dbReference>
<protein>
    <submittedName>
        <fullName evidence="2">ATPase</fullName>
    </submittedName>
</protein>
<dbReference type="InterPro" id="IPR041685">
    <property type="entry name" value="AAA_GajA/Old/RecF-like"/>
</dbReference>
<sequence>MQIKSVKINNFKRVQETEIHLGKITYLVGGNNSGKSSVLQAIHMAVSCAQISSELQQQVIAESSLRYSPTAEFQTLGNSGPYENRKEGSRGTIEFFGSTTDGADASYKVEIYKARNYHNIGVDRSGVSPGFGQYISDSKSLFSVYVPGLAGIPHREEMQGYASVFKRAAGGDANFVFRNIIRLISEKGKIEELEDLLFDVIGPTKFRIEFDPNRDLYVDVKIALGDQPFVPVDLCGTGVIQITQIISYAILFNPKLLLVDEPDSHLHPSRQSLLADALAKIVDRYDCNIIVSTHSRHLVSAARDGTKLIWLRNGRVETQDKDDLTQILLDLGALDQIDSSGAEIIICTEDKGKENLSRFIKRLDLDEKIKIISYNGVTNAASAVAIKAMADLFSKSPKIIIHRDRDFLSDDEVEIWGKEYTNRGMTIFCPKLSDIESYYVQPKHIAETYLVSEEDAKQKIGSVISGIEDKLRKKFSEKRREAIQRYWKDGGGPATGNLWPDSTPPTEATILGKLLMSAVNEASHELFGRRENLNTLPSANLMKELNEMLESLPD</sequence>
<accession>A0ABT9PUC9</accession>
<feature type="domain" description="AAA+ ATPase" evidence="1">
    <location>
        <begin position="21"/>
        <end position="315"/>
    </location>
</feature>
<dbReference type="SUPFAM" id="SSF52540">
    <property type="entry name" value="P-loop containing nucleoside triphosphate hydrolases"/>
    <property type="match status" value="1"/>
</dbReference>
<dbReference type="RefSeq" id="WP_306835585.1">
    <property type="nucleotide sequence ID" value="NZ_JAUSRF010000008.1"/>
</dbReference>
<dbReference type="PANTHER" id="PTHR43581:SF4">
    <property type="entry name" value="ATP_GTP PHOSPHATASE"/>
    <property type="match status" value="1"/>
</dbReference>
<dbReference type="EMBL" id="JAUSRF010000008">
    <property type="protein sequence ID" value="MDP9838076.1"/>
    <property type="molecule type" value="Genomic_DNA"/>
</dbReference>
<evidence type="ECO:0000313" key="3">
    <source>
        <dbReference type="Proteomes" id="UP001241472"/>
    </source>
</evidence>
<dbReference type="PANTHER" id="PTHR43581">
    <property type="entry name" value="ATP/GTP PHOSPHATASE"/>
    <property type="match status" value="1"/>
</dbReference>
<dbReference type="Gene3D" id="3.40.50.300">
    <property type="entry name" value="P-loop containing nucleotide triphosphate hydrolases"/>
    <property type="match status" value="2"/>
</dbReference>
<dbReference type="CDD" id="cd00267">
    <property type="entry name" value="ABC_ATPase"/>
    <property type="match status" value="1"/>
</dbReference>
<organism evidence="2 3">
    <name type="scientific">Neorhizobium huautlense</name>
    <dbReference type="NCBI Taxonomy" id="67774"/>
    <lineage>
        <taxon>Bacteria</taxon>
        <taxon>Pseudomonadati</taxon>
        <taxon>Pseudomonadota</taxon>
        <taxon>Alphaproteobacteria</taxon>
        <taxon>Hyphomicrobiales</taxon>
        <taxon>Rhizobiaceae</taxon>
        <taxon>Rhizobium/Agrobacterium group</taxon>
        <taxon>Neorhizobium</taxon>
    </lineage>
</organism>
<proteinExistence type="predicted"/>
<dbReference type="Proteomes" id="UP001241472">
    <property type="component" value="Unassembled WGS sequence"/>
</dbReference>
<evidence type="ECO:0000313" key="2">
    <source>
        <dbReference type="EMBL" id="MDP9838076.1"/>
    </source>
</evidence>